<proteinExistence type="predicted"/>
<dbReference type="InterPro" id="IPR050745">
    <property type="entry name" value="Multifunctional_regulatory"/>
</dbReference>
<dbReference type="PROSITE" id="PS50088">
    <property type="entry name" value="ANK_REPEAT"/>
    <property type="match status" value="1"/>
</dbReference>
<keyword evidence="1" id="KW-0677">Repeat</keyword>
<dbReference type="Gene3D" id="1.25.40.20">
    <property type="entry name" value="Ankyrin repeat-containing domain"/>
    <property type="match status" value="1"/>
</dbReference>
<dbReference type="RefSeq" id="WP_170020937.1">
    <property type="nucleotide sequence ID" value="NZ_JABCSC020000001.1"/>
</dbReference>
<dbReference type="InterPro" id="IPR036770">
    <property type="entry name" value="Ankyrin_rpt-contain_sf"/>
</dbReference>
<dbReference type="Pfam" id="PF12796">
    <property type="entry name" value="Ank_2"/>
    <property type="match status" value="1"/>
</dbReference>
<dbReference type="PANTHER" id="PTHR24189:SF50">
    <property type="entry name" value="ANKYRIN REPEAT AND SOCS BOX PROTEIN 2"/>
    <property type="match status" value="1"/>
</dbReference>
<comment type="caution">
    <text evidence="4">The sequence shown here is derived from an EMBL/GenBank/DDBJ whole genome shotgun (WGS) entry which is preliminary data.</text>
</comment>
<name>A0ABX2ID09_9RHOO</name>
<evidence type="ECO:0000313" key="4">
    <source>
        <dbReference type="EMBL" id="NSL54439.1"/>
    </source>
</evidence>
<dbReference type="Proteomes" id="UP000778523">
    <property type="component" value="Unassembled WGS sequence"/>
</dbReference>
<keyword evidence="2 3" id="KW-0040">ANK repeat</keyword>
<organism evidence="4 5">
    <name type="scientific">Uliginosibacterium aquaticum</name>
    <dbReference type="NCBI Taxonomy" id="2731212"/>
    <lineage>
        <taxon>Bacteria</taxon>
        <taxon>Pseudomonadati</taxon>
        <taxon>Pseudomonadota</taxon>
        <taxon>Betaproteobacteria</taxon>
        <taxon>Rhodocyclales</taxon>
        <taxon>Zoogloeaceae</taxon>
        <taxon>Uliginosibacterium</taxon>
    </lineage>
</organism>
<reference evidence="4 5" key="1">
    <citation type="submission" date="2020-06" db="EMBL/GenBank/DDBJ databases">
        <title>Draft genome of Uliginosibacterium sp. IMCC34675.</title>
        <authorList>
            <person name="Song J."/>
        </authorList>
    </citation>
    <scope>NUCLEOTIDE SEQUENCE [LARGE SCALE GENOMIC DNA]</scope>
    <source>
        <strain evidence="4 5">IMCC34675</strain>
    </source>
</reference>
<dbReference type="PANTHER" id="PTHR24189">
    <property type="entry name" value="MYOTROPHIN"/>
    <property type="match status" value="1"/>
</dbReference>
<dbReference type="SMART" id="SM00248">
    <property type="entry name" value="ANK"/>
    <property type="match status" value="4"/>
</dbReference>
<dbReference type="InterPro" id="IPR002110">
    <property type="entry name" value="Ankyrin_rpt"/>
</dbReference>
<protein>
    <submittedName>
        <fullName evidence="4">Ankyrin repeat domain-containing protein</fullName>
    </submittedName>
</protein>
<feature type="repeat" description="ANK" evidence="3">
    <location>
        <begin position="305"/>
        <end position="337"/>
    </location>
</feature>
<accession>A0ABX2ID09</accession>
<evidence type="ECO:0000256" key="2">
    <source>
        <dbReference type="ARBA" id="ARBA00023043"/>
    </source>
</evidence>
<evidence type="ECO:0000256" key="3">
    <source>
        <dbReference type="PROSITE-ProRule" id="PRU00023"/>
    </source>
</evidence>
<gene>
    <name evidence="4" type="ORF">HJ583_005340</name>
</gene>
<dbReference type="PROSITE" id="PS50297">
    <property type="entry name" value="ANK_REP_REGION"/>
    <property type="match status" value="1"/>
</dbReference>
<evidence type="ECO:0000313" key="5">
    <source>
        <dbReference type="Proteomes" id="UP000778523"/>
    </source>
</evidence>
<evidence type="ECO:0000256" key="1">
    <source>
        <dbReference type="ARBA" id="ARBA00022737"/>
    </source>
</evidence>
<dbReference type="EMBL" id="JABCSC020000001">
    <property type="protein sequence ID" value="NSL54439.1"/>
    <property type="molecule type" value="Genomic_DNA"/>
</dbReference>
<sequence length="428" mass="46160">MTELDKLRVELAERLLHAKRASLYDQLCIPASSSDEAVNVAIAGIKAADTCMNAEFMYAVEILASPQRREAYDRKLVIDLSKSAKNGSMDTDVRPDHQNNRLPSKIGKLFAVLMVPVLLCVVYAANKNYGGSAKQESASQNLVGSYIYHKSNTLRKCSRVAAVPTQEQKKIAHERIGAIDLATMEERLSEATKQGDLQIVSDILTIGVSEDVLNSVFDDVSVSHKNVFYGNGNDSLALLTLFVRHGADLNDPTRVPALVHAAVSANIAAAEYLISQCADVNLRVTYPVPSDGSDNAFYKDEKNLMGSTPLDASIAGQSSDMMRLLLEHGANPNKPGMLGLSPLTRASIESLDKVKLLLEFGADIKVATSRSRPVGAAIAWDKPDIARYLIEHGADVSTVPNAPTLLAQANAKGFSDVATLLRGRGLTE</sequence>
<keyword evidence="5" id="KW-1185">Reference proteome</keyword>
<dbReference type="SUPFAM" id="SSF48403">
    <property type="entry name" value="Ankyrin repeat"/>
    <property type="match status" value="1"/>
</dbReference>